<dbReference type="PANTHER" id="PTHR33480">
    <property type="entry name" value="SET DOMAIN-CONTAINING PROTEIN-RELATED"/>
    <property type="match status" value="1"/>
</dbReference>
<sequence length="515" mass="58991">MKTAIFPVLRNDEITQAIRYDELIIRYGNRLSEKLPDIHHHDQIRANMRLLGRFKIECIKLHPEIKELKEIFKPHLFDMTIEALRKTAKWEFGRGFSTPAVATNLSGLIKKCANIQKNEFIKNQNIDMKDLLDNFVSLWVEETPTQINKTAIEDRENKKRSKKEDLPNKKDIKQLYDFLRTKMVYSIATLTKQFIFDDWKNLLETTLICLQVFNRRRAGEIERITIENYNKKETITDNIEAGFIDNISNQSFEFAKQYVRITLRGKLGRTVSILLDPLSRKAVDLILKHRNSAGIPKSNHYIFSAPGSSGISKKYIRACPLLRKFALECGATIPHTLRGTKLRKHIATYTALLNVEEATVDKLANFLGHHKDIHKSIYRVSVPMAEITTVSKILLSAAGCRNEENSENNSFDNLRGNISSESESSSDESDNITYGANLVKKKISNTSCGKTKKCRWTIDEQEALTAEFGDISSMEKLPSLKECMRVVSENEVLCCRTPAQVKTFIDNKRKKGKKN</sequence>
<dbReference type="GeneID" id="131803277"/>
<evidence type="ECO:0000256" key="1">
    <source>
        <dbReference type="SAM" id="MobiDB-lite"/>
    </source>
</evidence>
<dbReference type="PANTHER" id="PTHR33480:SF1">
    <property type="entry name" value="TYR RECOMBINASE DOMAIN-CONTAINING PROTEIN"/>
    <property type="match status" value="1"/>
</dbReference>
<dbReference type="RefSeq" id="XP_058980352.1">
    <property type="nucleotide sequence ID" value="XM_059124369.1"/>
</dbReference>
<reference evidence="3" key="1">
    <citation type="submission" date="2025-08" db="UniProtKB">
        <authorList>
            <consortium name="RefSeq"/>
        </authorList>
    </citation>
    <scope>IDENTIFICATION</scope>
    <source>
        <strain evidence="3">Aabys</strain>
        <tissue evidence="3">Whole body</tissue>
    </source>
</reference>
<feature type="region of interest" description="Disordered" evidence="1">
    <location>
        <begin position="406"/>
        <end position="431"/>
    </location>
</feature>
<organism evidence="2 3">
    <name type="scientific">Musca domestica</name>
    <name type="common">House fly</name>
    <dbReference type="NCBI Taxonomy" id="7370"/>
    <lineage>
        <taxon>Eukaryota</taxon>
        <taxon>Metazoa</taxon>
        <taxon>Ecdysozoa</taxon>
        <taxon>Arthropoda</taxon>
        <taxon>Hexapoda</taxon>
        <taxon>Insecta</taxon>
        <taxon>Pterygota</taxon>
        <taxon>Neoptera</taxon>
        <taxon>Endopterygota</taxon>
        <taxon>Diptera</taxon>
        <taxon>Brachycera</taxon>
        <taxon>Muscomorpha</taxon>
        <taxon>Muscoidea</taxon>
        <taxon>Muscidae</taxon>
        <taxon>Musca</taxon>
    </lineage>
</organism>
<dbReference type="Proteomes" id="UP001652621">
    <property type="component" value="Unplaced"/>
</dbReference>
<proteinExistence type="predicted"/>
<name>A0ABM3V3J6_MUSDO</name>
<keyword evidence="2" id="KW-1185">Reference proteome</keyword>
<accession>A0ABM3V3J6</accession>
<protein>
    <submittedName>
        <fullName evidence="3">Uncharacterized protein LOC131803277 isoform X1</fullName>
    </submittedName>
</protein>
<evidence type="ECO:0000313" key="3">
    <source>
        <dbReference type="RefSeq" id="XP_058980352.1"/>
    </source>
</evidence>
<gene>
    <name evidence="3" type="primary">LOC131803277</name>
</gene>
<evidence type="ECO:0000313" key="2">
    <source>
        <dbReference type="Proteomes" id="UP001652621"/>
    </source>
</evidence>